<evidence type="ECO:0000256" key="8">
    <source>
        <dbReference type="ARBA" id="ARBA00022848"/>
    </source>
</evidence>
<evidence type="ECO:0000256" key="10">
    <source>
        <dbReference type="PIRSR" id="PIRSR634016-1"/>
    </source>
</evidence>
<dbReference type="GO" id="GO:0070006">
    <property type="term" value="F:metalloaminopeptidase activity"/>
    <property type="evidence" value="ECO:0007669"/>
    <property type="project" value="TreeGrafter"/>
</dbReference>
<evidence type="ECO:0000256" key="3">
    <source>
        <dbReference type="ARBA" id="ARBA00022438"/>
    </source>
</evidence>
<dbReference type="PRINTS" id="PR00756">
    <property type="entry name" value="ALADIPTASE"/>
</dbReference>
<keyword evidence="8" id="KW-0492">Microsome</keyword>
<dbReference type="Gene3D" id="2.60.40.1730">
    <property type="entry name" value="tricorn interacting facor f3 domain"/>
    <property type="match status" value="1"/>
</dbReference>
<dbReference type="Proteomes" id="UP000250235">
    <property type="component" value="Unassembled WGS sequence"/>
</dbReference>
<evidence type="ECO:0000256" key="13">
    <source>
        <dbReference type="RuleBase" id="RU364040"/>
    </source>
</evidence>
<keyword evidence="9 13" id="KW-0482">Metalloprotease</keyword>
<dbReference type="InterPro" id="IPR027268">
    <property type="entry name" value="Peptidase_M4/M1_CTD_sf"/>
</dbReference>
<evidence type="ECO:0000256" key="9">
    <source>
        <dbReference type="ARBA" id="ARBA00023049"/>
    </source>
</evidence>
<feature type="domain" description="Aminopeptidase N-like N-terminal" evidence="16">
    <location>
        <begin position="21"/>
        <end position="204"/>
    </location>
</feature>
<dbReference type="InterPro" id="IPR050344">
    <property type="entry name" value="Peptidase_M1_aminopeptidases"/>
</dbReference>
<feature type="site" description="Transition state stabilizer" evidence="12">
    <location>
        <position position="396"/>
    </location>
</feature>
<dbReference type="PANTHER" id="PTHR11533:SF274">
    <property type="entry name" value="AMINOPEPTIDASE"/>
    <property type="match status" value="1"/>
</dbReference>
<dbReference type="InterPro" id="IPR024571">
    <property type="entry name" value="ERAP1-like_C_dom"/>
</dbReference>
<evidence type="ECO:0000256" key="7">
    <source>
        <dbReference type="ARBA" id="ARBA00022833"/>
    </source>
</evidence>
<feature type="active site" description="Proton acceptor" evidence="10">
    <location>
        <position position="312"/>
    </location>
</feature>
<evidence type="ECO:0000313" key="18">
    <source>
        <dbReference type="Proteomes" id="UP000250235"/>
    </source>
</evidence>
<keyword evidence="7 11" id="KW-0862">Zinc</keyword>
<dbReference type="Gene3D" id="1.25.50.20">
    <property type="match status" value="1"/>
</dbReference>
<comment type="similarity">
    <text evidence="2 13">Belongs to the peptidase M1 family.</text>
</comment>
<dbReference type="Gene3D" id="1.10.390.10">
    <property type="entry name" value="Neutral Protease Domain 2"/>
    <property type="match status" value="1"/>
</dbReference>
<evidence type="ECO:0000256" key="1">
    <source>
        <dbReference type="ARBA" id="ARBA00004174"/>
    </source>
</evidence>
<dbReference type="EMBL" id="KV016232">
    <property type="protein sequence ID" value="KZV19999.1"/>
    <property type="molecule type" value="Genomic_DNA"/>
</dbReference>
<evidence type="ECO:0000256" key="4">
    <source>
        <dbReference type="ARBA" id="ARBA00022670"/>
    </source>
</evidence>
<keyword evidence="3 13" id="KW-0031">Aminopeptidase</keyword>
<dbReference type="GO" id="GO:0005737">
    <property type="term" value="C:cytoplasm"/>
    <property type="evidence" value="ECO:0007669"/>
    <property type="project" value="TreeGrafter"/>
</dbReference>
<evidence type="ECO:0000313" key="17">
    <source>
        <dbReference type="EMBL" id="KZV19999.1"/>
    </source>
</evidence>
<dbReference type="EC" id="3.4.11.-" evidence="13"/>
<evidence type="ECO:0000259" key="16">
    <source>
        <dbReference type="Pfam" id="PF17900"/>
    </source>
</evidence>
<keyword evidence="18" id="KW-1185">Reference proteome</keyword>
<feature type="domain" description="ERAP1-like C-terminal" evidence="15">
    <location>
        <begin position="540"/>
        <end position="857"/>
    </location>
</feature>
<evidence type="ECO:0000259" key="14">
    <source>
        <dbReference type="Pfam" id="PF01433"/>
    </source>
</evidence>
<evidence type="ECO:0000256" key="11">
    <source>
        <dbReference type="PIRSR" id="PIRSR634016-3"/>
    </source>
</evidence>
<comment type="cofactor">
    <cofactor evidence="11 13">
        <name>Zn(2+)</name>
        <dbReference type="ChEBI" id="CHEBI:29105"/>
    </cofactor>
    <text evidence="11 13">Binds 1 zinc ion per subunit.</text>
</comment>
<feature type="domain" description="Peptidase M1 membrane alanine aminopeptidase" evidence="14">
    <location>
        <begin position="240"/>
        <end position="455"/>
    </location>
</feature>
<keyword evidence="6 13" id="KW-0378">Hydrolase</keyword>
<dbReference type="Gene3D" id="2.60.40.1910">
    <property type="match status" value="1"/>
</dbReference>
<dbReference type="Pfam" id="PF17900">
    <property type="entry name" value="Peptidase_M1_N"/>
    <property type="match status" value="1"/>
</dbReference>
<gene>
    <name evidence="17" type="ORF">F511_26757</name>
</gene>
<dbReference type="GO" id="GO:0042277">
    <property type="term" value="F:peptide binding"/>
    <property type="evidence" value="ECO:0007669"/>
    <property type="project" value="TreeGrafter"/>
</dbReference>
<reference evidence="17 18" key="1">
    <citation type="journal article" date="2015" name="Proc. Natl. Acad. Sci. U.S.A.">
        <title>The resurrection genome of Boea hygrometrica: A blueprint for survival of dehydration.</title>
        <authorList>
            <person name="Xiao L."/>
            <person name="Yang G."/>
            <person name="Zhang L."/>
            <person name="Yang X."/>
            <person name="Zhao S."/>
            <person name="Ji Z."/>
            <person name="Zhou Q."/>
            <person name="Hu M."/>
            <person name="Wang Y."/>
            <person name="Chen M."/>
            <person name="Xu Y."/>
            <person name="Jin H."/>
            <person name="Xiao X."/>
            <person name="Hu G."/>
            <person name="Bao F."/>
            <person name="Hu Y."/>
            <person name="Wan P."/>
            <person name="Li L."/>
            <person name="Deng X."/>
            <person name="Kuang T."/>
            <person name="Xiang C."/>
            <person name="Zhu J.K."/>
            <person name="Oliver M.J."/>
            <person name="He Y."/>
        </authorList>
    </citation>
    <scope>NUCLEOTIDE SEQUENCE [LARGE SCALE GENOMIC DNA]</scope>
    <source>
        <strain evidence="18">cv. XS01</strain>
    </source>
</reference>
<feature type="binding site" evidence="11">
    <location>
        <position position="315"/>
    </location>
    <ligand>
        <name>Zn(2+)</name>
        <dbReference type="ChEBI" id="CHEBI:29105"/>
        <note>catalytic</note>
    </ligand>
</feature>
<accession>A0A2Z7ALD5</accession>
<keyword evidence="8" id="KW-0256">Endoplasmic reticulum</keyword>
<keyword evidence="4 13" id="KW-0645">Protease</keyword>
<dbReference type="Pfam" id="PF11838">
    <property type="entry name" value="ERAP1_C"/>
    <property type="match status" value="1"/>
</dbReference>
<dbReference type="SUPFAM" id="SSF63737">
    <property type="entry name" value="Leukotriene A4 hydrolase N-terminal domain"/>
    <property type="match status" value="1"/>
</dbReference>
<organism evidence="17 18">
    <name type="scientific">Dorcoceras hygrometricum</name>
    <dbReference type="NCBI Taxonomy" id="472368"/>
    <lineage>
        <taxon>Eukaryota</taxon>
        <taxon>Viridiplantae</taxon>
        <taxon>Streptophyta</taxon>
        <taxon>Embryophyta</taxon>
        <taxon>Tracheophyta</taxon>
        <taxon>Spermatophyta</taxon>
        <taxon>Magnoliopsida</taxon>
        <taxon>eudicotyledons</taxon>
        <taxon>Gunneridae</taxon>
        <taxon>Pentapetalae</taxon>
        <taxon>asterids</taxon>
        <taxon>lamiids</taxon>
        <taxon>Lamiales</taxon>
        <taxon>Gesneriaceae</taxon>
        <taxon>Didymocarpoideae</taxon>
        <taxon>Trichosporeae</taxon>
        <taxon>Loxocarpinae</taxon>
        <taxon>Dorcoceras</taxon>
    </lineage>
</organism>
<sequence>MEFDQKLEQFKGQARLPDFAVPKSYELTLRPDLSACVFSGTVLIHISINRGTRFLVLNALELVISQVSFTNFQNRKYVPSDILVDSDDEILFLVFDETLDVGNGVLEIGFSGVLTDSCKGLYRCTYLDKGDKKNMIATQFEAVDARRCFPCWDEPAFKVTFKIMLENVPSELTTLSNMPILDEKINGPFKTVEFEESVIMSTYLVAVVVGLFDYVEDTTDDGTKVRSYCPVGQSQKGKLALSIAVKTLELFRKYFSVPYPLAKLDMVAVPEFAGGAMENNGLITFREAELLKDELHSAAAEIRRLTIVVAHEVAHHWFGNLVTMEWWSHLWLNEGFATWVSYLATDRLFPEWKIWNHFLQVTVDGLHMDALEQSHPIEVEIPRAQLVEEYFDDISYDKGSSVIRMLQNYLGDDIFQKSLASYMSRYAFKNAKTEDLWEVLSETSGVQVNTMMNKWTKQKGYPVISVKLNGYTLEFEQTQFLYSALDSDAQWIVPLTLSIGSYDVQKKFLLETKQGKLGLEDLLCSSEETSTTKRSDETWWIKINVHQAGFYRVKYENDLATRLREAIARNCLSAADEFGFLDDAFALCQACMVPFSSLLSLMDTYRKELEYVVLSRLVKVCYSAAKIIRDAIPELANDLNQFLADLLSSTTKLGWDATTGESQLISLMREEVLMALAHFGQTQTLEEAMKRFRAFLHDRNTSLLPVNTRKAAYVSVMRNASVADSSGWESLLQLYRDVDSVLEKTRILRCMGSCSDPNILSEVLNLMLSDEFRNQDAIYVLSGISWEGRDIAWMWLKENWDLIMKKWGGGFLLTHFVRDIVTPFCSLEMADEVETFFKNHPVPSVEMNLKQSLELVRIKARWVEHIKQEQEILKGLVKEFALARK</sequence>
<dbReference type="GO" id="GO:0043171">
    <property type="term" value="P:peptide catabolic process"/>
    <property type="evidence" value="ECO:0007669"/>
    <property type="project" value="TreeGrafter"/>
</dbReference>
<dbReference type="FunFam" id="1.25.50.20:FF:000002">
    <property type="entry name" value="Aminopeptidase"/>
    <property type="match status" value="1"/>
</dbReference>
<dbReference type="CDD" id="cd09601">
    <property type="entry name" value="M1_APN-Q_like"/>
    <property type="match status" value="1"/>
</dbReference>
<dbReference type="AlphaFoldDB" id="A0A2Z7ALD5"/>
<dbReference type="InterPro" id="IPR042097">
    <property type="entry name" value="Aminopeptidase_N-like_N_sf"/>
</dbReference>
<evidence type="ECO:0000259" key="15">
    <source>
        <dbReference type="Pfam" id="PF11838"/>
    </source>
</evidence>
<dbReference type="GO" id="GO:0016020">
    <property type="term" value="C:membrane"/>
    <property type="evidence" value="ECO:0007669"/>
    <property type="project" value="TreeGrafter"/>
</dbReference>
<dbReference type="InterPro" id="IPR045357">
    <property type="entry name" value="Aminopeptidase_N-like_N"/>
</dbReference>
<dbReference type="InterPro" id="IPR034016">
    <property type="entry name" value="M1_APN-typ"/>
</dbReference>
<evidence type="ECO:0000256" key="2">
    <source>
        <dbReference type="ARBA" id="ARBA00010136"/>
    </source>
</evidence>
<dbReference type="PANTHER" id="PTHR11533">
    <property type="entry name" value="PROTEASE M1 ZINC METALLOPROTEASE"/>
    <property type="match status" value="1"/>
</dbReference>
<dbReference type="SUPFAM" id="SSF55486">
    <property type="entry name" value="Metalloproteases ('zincins'), catalytic domain"/>
    <property type="match status" value="1"/>
</dbReference>
<dbReference type="GO" id="GO:0008270">
    <property type="term" value="F:zinc ion binding"/>
    <property type="evidence" value="ECO:0007669"/>
    <property type="project" value="UniProtKB-UniRule"/>
</dbReference>
<name>A0A2Z7ALD5_9LAMI</name>
<evidence type="ECO:0000256" key="12">
    <source>
        <dbReference type="PIRSR" id="PIRSR634016-4"/>
    </source>
</evidence>
<dbReference type="Pfam" id="PF01433">
    <property type="entry name" value="Peptidase_M1"/>
    <property type="match status" value="1"/>
</dbReference>
<dbReference type="OrthoDB" id="10031169at2759"/>
<proteinExistence type="inferred from homology"/>
<protein>
    <recommendedName>
        <fullName evidence="13">Aminopeptidase</fullName>
        <ecNumber evidence="13">3.4.11.-</ecNumber>
    </recommendedName>
</protein>
<keyword evidence="5 11" id="KW-0479">Metal-binding</keyword>
<evidence type="ECO:0000256" key="5">
    <source>
        <dbReference type="ARBA" id="ARBA00022723"/>
    </source>
</evidence>
<comment type="subcellular location">
    <subcellularLocation>
        <location evidence="1">Microsome membrane</location>
        <topology evidence="1">Peripheral membrane protein</topology>
    </subcellularLocation>
</comment>
<dbReference type="GO" id="GO:0005615">
    <property type="term" value="C:extracellular space"/>
    <property type="evidence" value="ECO:0007669"/>
    <property type="project" value="TreeGrafter"/>
</dbReference>
<dbReference type="InterPro" id="IPR001930">
    <property type="entry name" value="Peptidase_M1"/>
</dbReference>
<feature type="binding site" evidence="11">
    <location>
        <position position="334"/>
    </location>
    <ligand>
        <name>Zn(2+)</name>
        <dbReference type="ChEBI" id="CHEBI:29105"/>
        <note>catalytic</note>
    </ligand>
</feature>
<feature type="binding site" evidence="11">
    <location>
        <position position="311"/>
    </location>
    <ligand>
        <name>Zn(2+)</name>
        <dbReference type="ChEBI" id="CHEBI:29105"/>
        <note>catalytic</note>
    </ligand>
</feature>
<evidence type="ECO:0000256" key="6">
    <source>
        <dbReference type="ARBA" id="ARBA00022801"/>
    </source>
</evidence>
<dbReference type="InterPro" id="IPR014782">
    <property type="entry name" value="Peptidase_M1_dom"/>
</dbReference>
<dbReference type="GO" id="GO:0006508">
    <property type="term" value="P:proteolysis"/>
    <property type="evidence" value="ECO:0007669"/>
    <property type="project" value="UniProtKB-KW"/>
</dbReference>
<dbReference type="FunFam" id="1.10.390.10:FF:000001">
    <property type="entry name" value="Aminopeptidase"/>
    <property type="match status" value="1"/>
</dbReference>